<evidence type="ECO:0000313" key="3">
    <source>
        <dbReference type="Proteomes" id="UP000009235"/>
    </source>
</evidence>
<dbReference type="EMBL" id="CP002788">
    <property type="protein sequence ID" value="AEF43138.1"/>
    <property type="molecule type" value="Genomic_DNA"/>
</dbReference>
<keyword evidence="2" id="KW-0614">Plasmid</keyword>
<dbReference type="OrthoDB" id="4854325at2"/>
<gene>
    <name evidence="2" type="ordered locus">AS9A_P20094</name>
</gene>
<dbReference type="Pfam" id="PF14355">
    <property type="entry name" value="Abi_C"/>
    <property type="match status" value="1"/>
</dbReference>
<proteinExistence type="predicted"/>
<geneLocation type="plasmid" evidence="2 3">
    <name>pAS9A-2</name>
</geneLocation>
<reference evidence="2 3" key="1">
    <citation type="journal article" date="2011" name="J. Bacteriol.">
        <title>Complete genome sequence of Amycolicicoccus subflavus DQS3-9A1T, an actinomycete isolated from crude oil-polluted soil.</title>
        <authorList>
            <person name="Cai M."/>
            <person name="Chen W.M."/>
            <person name="Nie Y."/>
            <person name="Chi C.Q."/>
            <person name="Wang Y.N."/>
            <person name="Tang Y.Q."/>
            <person name="Li G.Y."/>
            <person name="Wu X.L."/>
        </authorList>
    </citation>
    <scope>NUCLEOTIDE SEQUENCE [LARGE SCALE GENOMIC DNA]</scope>
    <source>
        <strain evidence="3">DSM 45089 / DQS3-9A1</strain>
        <plasmid evidence="2 3">pAS9A-2</plasmid>
    </source>
</reference>
<protein>
    <recommendedName>
        <fullName evidence="1">Abortive infection protein-like C-terminal domain-containing protein</fullName>
    </recommendedName>
</protein>
<evidence type="ECO:0000259" key="1">
    <source>
        <dbReference type="Pfam" id="PF14355"/>
    </source>
</evidence>
<accession>F6ESL7</accession>
<organism evidence="2 3">
    <name type="scientific">Hoyosella subflava (strain DSM 45089 / JCM 17490 / NBRC 109087 / DQS3-9A1)</name>
    <name type="common">Amycolicicoccus subflavus</name>
    <dbReference type="NCBI Taxonomy" id="443218"/>
    <lineage>
        <taxon>Bacteria</taxon>
        <taxon>Bacillati</taxon>
        <taxon>Actinomycetota</taxon>
        <taxon>Actinomycetes</taxon>
        <taxon>Mycobacteriales</taxon>
        <taxon>Hoyosellaceae</taxon>
        <taxon>Hoyosella</taxon>
    </lineage>
</organism>
<evidence type="ECO:0000313" key="2">
    <source>
        <dbReference type="EMBL" id="AEF43138.1"/>
    </source>
</evidence>
<dbReference type="AlphaFoldDB" id="F6ESL7"/>
<dbReference type="Proteomes" id="UP000009235">
    <property type="component" value="Plasmid pAS9A-2"/>
</dbReference>
<feature type="domain" description="Abortive infection protein-like C-terminal" evidence="1">
    <location>
        <begin position="181"/>
        <end position="261"/>
    </location>
</feature>
<keyword evidence="3" id="KW-1185">Reference proteome</keyword>
<dbReference type="KEGG" id="asd:AS9A_P20094"/>
<dbReference type="RefSeq" id="WP_013798145.1">
    <property type="nucleotide sequence ID" value="NC_015561.1"/>
</dbReference>
<sequence length="275" mass="30181">MTRPPISDDIAATVARFYSGGTGPTHTKLSAAFRRSGYIDSDPYDSETRTPSKEVRVSTVLGAATRRPAKARELVDALLRDLRADGFFDDGLIPRDVLTRAQSAFQKQGWKLSDEGELQNAAPVDLDTGGRPALDEQLHRLQQADGDPALALGSAKDLLEAIAKFVLHELNWPINEKTDFPQLWYFARERLNILPQQVAGNTPGANNIKAILQSAWKIAEQVNELRNAQGTGHGRTLPTGVPPELARLVVREACSVAEFTLATLDRSRPPYFRTG</sequence>
<dbReference type="HOGENOM" id="CLU_1022246_0_0_11"/>
<name>F6ESL7_HOYSD</name>
<dbReference type="InterPro" id="IPR026001">
    <property type="entry name" value="Abi-like_C"/>
</dbReference>